<evidence type="ECO:0000313" key="12">
    <source>
        <dbReference type="Proteomes" id="UP001153618"/>
    </source>
</evidence>
<dbReference type="GO" id="GO:0006310">
    <property type="term" value="P:DNA recombination"/>
    <property type="evidence" value="ECO:0007669"/>
    <property type="project" value="UniProtKB-UniRule"/>
</dbReference>
<keyword evidence="5 9" id="KW-0233">DNA recombination</keyword>
<evidence type="ECO:0000256" key="4">
    <source>
        <dbReference type="ARBA" id="ARBA00022763"/>
    </source>
</evidence>
<feature type="compositionally biased region" description="Polar residues" evidence="10">
    <location>
        <begin position="698"/>
        <end position="709"/>
    </location>
</feature>
<comment type="subcellular location">
    <subcellularLocation>
        <location evidence="1 9">Nucleus</location>
    </subcellularLocation>
</comment>
<feature type="region of interest" description="Disordered" evidence="10">
    <location>
        <begin position="424"/>
        <end position="445"/>
    </location>
</feature>
<keyword evidence="6 9" id="KW-0234">DNA repair</keyword>
<evidence type="ECO:0000256" key="9">
    <source>
        <dbReference type="HAMAP-Rule" id="MF_03110"/>
    </source>
</evidence>
<feature type="region of interest" description="Disordered" evidence="10">
    <location>
        <begin position="518"/>
        <end position="606"/>
    </location>
</feature>
<evidence type="ECO:0000256" key="2">
    <source>
        <dbReference type="ARBA" id="ARBA00006661"/>
    </source>
</evidence>
<comment type="caution">
    <text evidence="11">The sequence shown here is derived from an EMBL/GenBank/DDBJ whole genome shotgun (WGS) entry which is preliminary data.</text>
</comment>
<reference evidence="11" key="1">
    <citation type="submission" date="2021-07" db="EMBL/GenBank/DDBJ databases">
        <authorList>
            <person name="Branca A.L. A."/>
        </authorList>
    </citation>
    <scope>NUCLEOTIDE SEQUENCE</scope>
</reference>
<feature type="region of interest" description="Disordered" evidence="10">
    <location>
        <begin position="294"/>
        <end position="318"/>
    </location>
</feature>
<dbReference type="CDD" id="cd22999">
    <property type="entry name" value="SAP_SLX4"/>
    <property type="match status" value="1"/>
</dbReference>
<dbReference type="GO" id="GO:0006281">
    <property type="term" value="P:DNA repair"/>
    <property type="evidence" value="ECO:0007669"/>
    <property type="project" value="UniProtKB-UniRule"/>
</dbReference>
<feature type="compositionally biased region" description="Basic residues" evidence="10">
    <location>
        <begin position="132"/>
        <end position="141"/>
    </location>
</feature>
<dbReference type="AlphaFoldDB" id="A0A9W4HZ54"/>
<proteinExistence type="inferred from homology"/>
<comment type="function">
    <text evidence="9">Regulatory subunit of the SLX1-SLX4 structure-specific endonuclease that resolves DNA secondary structures generated during DNA repair and recombination. Has endonuclease activity towards branched DNA substrates, introducing single-strand cuts in duplex DNA close to junctions with ss-DNA.</text>
</comment>
<feature type="compositionally biased region" description="Acidic residues" evidence="10">
    <location>
        <begin position="725"/>
        <end position="736"/>
    </location>
</feature>
<feature type="region of interest" description="Disordered" evidence="10">
    <location>
        <begin position="767"/>
        <end position="802"/>
    </location>
</feature>
<comment type="subunit">
    <text evidence="9">Forms a heterodimer with SLX1.</text>
</comment>
<evidence type="ECO:0000256" key="6">
    <source>
        <dbReference type="ARBA" id="ARBA00023204"/>
    </source>
</evidence>
<feature type="region of interest" description="Disordered" evidence="10">
    <location>
        <begin position="640"/>
        <end position="743"/>
    </location>
</feature>
<keyword evidence="4 9" id="KW-0227">DNA damage</keyword>
<dbReference type="GO" id="GO:0006260">
    <property type="term" value="P:DNA replication"/>
    <property type="evidence" value="ECO:0007669"/>
    <property type="project" value="InterPro"/>
</dbReference>
<dbReference type="Proteomes" id="UP001153618">
    <property type="component" value="Unassembled WGS sequence"/>
</dbReference>
<gene>
    <name evidence="9" type="primary">SLX4</name>
    <name evidence="11" type="ORF">POLS_LOCUS7130</name>
</gene>
<dbReference type="EMBL" id="CAJVOS010000040">
    <property type="protein sequence ID" value="CAG8187767.1"/>
    <property type="molecule type" value="Genomic_DNA"/>
</dbReference>
<accession>A0A9W4HZ54</accession>
<dbReference type="Pfam" id="PF09494">
    <property type="entry name" value="Slx4"/>
    <property type="match status" value="1"/>
</dbReference>
<dbReference type="InterPro" id="IPR018574">
    <property type="entry name" value="Structure-sp_endonuc_su_Slx4"/>
</dbReference>
<feature type="region of interest" description="Disordered" evidence="10">
    <location>
        <begin position="1"/>
        <end position="193"/>
    </location>
</feature>
<evidence type="ECO:0000256" key="1">
    <source>
        <dbReference type="ARBA" id="ARBA00004123"/>
    </source>
</evidence>
<keyword evidence="7 9" id="KW-0539">Nucleus</keyword>
<feature type="compositionally biased region" description="Low complexity" evidence="10">
    <location>
        <begin position="529"/>
        <end position="548"/>
    </location>
</feature>
<comment type="PTM">
    <text evidence="9">Phosphorylated in response to DNA damage.</text>
</comment>
<keyword evidence="12" id="KW-1185">Reference proteome</keyword>
<dbReference type="InterPro" id="IPR027784">
    <property type="entry name" value="Slx4_ascomycetes"/>
</dbReference>
<evidence type="ECO:0000256" key="5">
    <source>
        <dbReference type="ARBA" id="ARBA00023172"/>
    </source>
</evidence>
<dbReference type="GO" id="GO:0017108">
    <property type="term" value="F:5'-flap endonuclease activity"/>
    <property type="evidence" value="ECO:0007669"/>
    <property type="project" value="InterPro"/>
</dbReference>
<feature type="compositionally biased region" description="Low complexity" evidence="10">
    <location>
        <begin position="11"/>
        <end position="25"/>
    </location>
</feature>
<evidence type="ECO:0000256" key="3">
    <source>
        <dbReference type="ARBA" id="ARBA00022553"/>
    </source>
</evidence>
<evidence type="ECO:0000256" key="10">
    <source>
        <dbReference type="SAM" id="MobiDB-lite"/>
    </source>
</evidence>
<feature type="compositionally biased region" description="Low complexity" evidence="10">
    <location>
        <begin position="783"/>
        <end position="802"/>
    </location>
</feature>
<dbReference type="OrthoDB" id="5349119at2759"/>
<feature type="compositionally biased region" description="Polar residues" evidence="10">
    <location>
        <begin position="642"/>
        <end position="653"/>
    </location>
</feature>
<dbReference type="HAMAP" id="MF_03110">
    <property type="entry name" value="Endonuc_su_Slx4"/>
    <property type="match status" value="1"/>
</dbReference>
<evidence type="ECO:0000313" key="11">
    <source>
        <dbReference type="EMBL" id="CAG8187767.1"/>
    </source>
</evidence>
<protein>
    <recommendedName>
        <fullName evidence="8 9">Structure-specific endonuclease subunit SLX4</fullName>
    </recommendedName>
</protein>
<sequence>MANTADVIVFSSSPNRPRSPARIAPDQARESIALLRSTTPPPPPATKAKPVKPPTRSRFFATEGGADTHAESTNQSNKRVTKKAIASIGQDEGTASKPQQKAKRSTKKPASTEPGDSQAEDANTEANAPKQTKGRPRKTTKNKASANMTLAGKVTKTSGDLPPKTATKRARKTTKTDSQTLDEEKERPALEESSALGKDEVLHLDEALRRRLDWTPPRETLCDGLTSASDGKSQDEGIAGSNVTLGFGNLLSDYNYSGNALSPRDLIQNSISEAPTKRRRIDLVDPLVQSLLNGKPDSLEQTPPHGHGVAGKTKKTANNKPKKFTTLTARMTAQYAINDGDEDEAPVEWAPEIKATKGKRSKAKEAAEDFRFTILSPEAAVEFVNDQDLVFGTCSQLEREDSPETLQEMQQAIRASETLAYSEGISNPNESSAADAMQTPSARSVSKLTGSRNLWCVASRDTEGSLIQSTAQNVIDLTHQIESPLNGPENVKPALHKTLSDNWYEQTFTDIDFTPEKKGLSATMSEGGSTSTKSTSTKSTSTKSTSTKESQASLSSHPPAPAPAPAGDGKSKATKSTTKAGSNPANTVKDQAAGQEAPPMPQYNGFTDTELSKQVATFGFKAVRGRKKMIELLQQCWESKHGNNTSGCENIDQTGEGKAPIPQIPDISKSTSVPKPNTKAKNHATTAVADKSPRTKKTVPQSRTSTQPSPKKDSRVQIKPNSFIDIEEIQDSEEEITPSPSRVQKYHNDITSRNQAGNGAAKYSLDVLTKTPPQSPTKRKVVSSKTSITKKSSSASSTSTTVSRTSKSLERVCLADISTKITKAVRTQPRSSSLGSRMHPTWHEKILMYDPIVLEDFTAWLNTEGLGLVGEDLEIGTSSVREWCESKGICCCWKKNASW</sequence>
<comment type="similarity">
    <text evidence="2 9">Belongs to the SLX4 family.</text>
</comment>
<evidence type="ECO:0000256" key="8">
    <source>
        <dbReference type="ARBA" id="ARBA00029496"/>
    </source>
</evidence>
<organism evidence="11 12">
    <name type="scientific">Penicillium olsonii</name>
    <dbReference type="NCBI Taxonomy" id="99116"/>
    <lineage>
        <taxon>Eukaryota</taxon>
        <taxon>Fungi</taxon>
        <taxon>Dikarya</taxon>
        <taxon>Ascomycota</taxon>
        <taxon>Pezizomycotina</taxon>
        <taxon>Eurotiomycetes</taxon>
        <taxon>Eurotiomycetidae</taxon>
        <taxon>Eurotiales</taxon>
        <taxon>Aspergillaceae</taxon>
        <taxon>Penicillium</taxon>
    </lineage>
</organism>
<name>A0A9W4HZ54_PENOL</name>
<dbReference type="GO" id="GO:0033557">
    <property type="term" value="C:Slx1-Slx4 complex"/>
    <property type="evidence" value="ECO:0007669"/>
    <property type="project" value="UniProtKB-UniRule"/>
</dbReference>
<evidence type="ECO:0000256" key="7">
    <source>
        <dbReference type="ARBA" id="ARBA00023242"/>
    </source>
</evidence>
<keyword evidence="3 9" id="KW-0597">Phosphoprotein</keyword>